<accession>B0C1J6</accession>
<dbReference type="GO" id="GO:0004673">
    <property type="term" value="F:protein histidine kinase activity"/>
    <property type="evidence" value="ECO:0007669"/>
    <property type="project" value="UniProtKB-EC"/>
</dbReference>
<keyword evidence="9" id="KW-1185">Reference proteome</keyword>
<evidence type="ECO:0000256" key="3">
    <source>
        <dbReference type="ARBA" id="ARBA00022553"/>
    </source>
</evidence>
<dbReference type="OrthoDB" id="5522855at2"/>
<evidence type="ECO:0000256" key="1">
    <source>
        <dbReference type="ARBA" id="ARBA00000085"/>
    </source>
</evidence>
<dbReference type="SUPFAM" id="SSF55785">
    <property type="entry name" value="PYP-like sensor domain (PAS domain)"/>
    <property type="match status" value="1"/>
</dbReference>
<evidence type="ECO:0000256" key="6">
    <source>
        <dbReference type="SAM" id="Coils"/>
    </source>
</evidence>
<evidence type="ECO:0000259" key="7">
    <source>
        <dbReference type="PROSITE" id="PS50113"/>
    </source>
</evidence>
<name>B0C1J6_ACAM1</name>
<organism evidence="8 9">
    <name type="scientific">Acaryochloris marina (strain MBIC 11017)</name>
    <dbReference type="NCBI Taxonomy" id="329726"/>
    <lineage>
        <taxon>Bacteria</taxon>
        <taxon>Bacillati</taxon>
        <taxon>Cyanobacteriota</taxon>
        <taxon>Cyanophyceae</taxon>
        <taxon>Acaryochloridales</taxon>
        <taxon>Acaryochloridaceae</taxon>
        <taxon>Acaryochloris</taxon>
    </lineage>
</organism>
<gene>
    <name evidence="8" type="ordered locus">AM1_5891</name>
</gene>
<sequence length="198" mass="23409">MKPAEDSHYLRQELYELILNDPSVFDFLQGATLDGVWYWDLVNPEHEWMSPEFWLFLGYSPAQKQHLASEWQDLIHPEDLVIARKNLEKHLDNPAHPYDQIVRYTKKNGKIVWVRCRGIAIRDQFDQPVRMLGAHVDVTKLMEVTELLEIQLQRLDACKMRLSLEQQKVSQLAHEKSQLEGQLQQKEKEIQVLKQRVL</sequence>
<dbReference type="PANTHER" id="PTHR43304:SF1">
    <property type="entry name" value="PAC DOMAIN-CONTAINING PROTEIN"/>
    <property type="match status" value="1"/>
</dbReference>
<dbReference type="InterPro" id="IPR000700">
    <property type="entry name" value="PAS-assoc_C"/>
</dbReference>
<keyword evidence="4" id="KW-0808">Transferase</keyword>
<protein>
    <recommendedName>
        <fullName evidence="2">histidine kinase</fullName>
        <ecNumber evidence="2">2.7.13.3</ecNumber>
    </recommendedName>
</protein>
<dbReference type="SMART" id="SM00086">
    <property type="entry name" value="PAC"/>
    <property type="match status" value="1"/>
</dbReference>
<dbReference type="InterPro" id="IPR013655">
    <property type="entry name" value="PAS_fold_3"/>
</dbReference>
<evidence type="ECO:0000256" key="2">
    <source>
        <dbReference type="ARBA" id="ARBA00012438"/>
    </source>
</evidence>
<evidence type="ECO:0000313" key="8">
    <source>
        <dbReference type="EMBL" id="ABW30830.1"/>
    </source>
</evidence>
<dbReference type="HOGENOM" id="CLU_1375594_0_0_3"/>
<keyword evidence="6" id="KW-0175">Coiled coil</keyword>
<dbReference type="CDD" id="cd00130">
    <property type="entry name" value="PAS"/>
    <property type="match status" value="1"/>
</dbReference>
<dbReference type="InterPro" id="IPR000014">
    <property type="entry name" value="PAS"/>
</dbReference>
<dbReference type="KEGG" id="amr:AM1_5891"/>
<dbReference type="RefSeq" id="WP_012166036.1">
    <property type="nucleotide sequence ID" value="NC_009925.1"/>
</dbReference>
<dbReference type="STRING" id="329726.AM1_5891"/>
<evidence type="ECO:0000256" key="4">
    <source>
        <dbReference type="ARBA" id="ARBA00022679"/>
    </source>
</evidence>
<dbReference type="Pfam" id="PF08447">
    <property type="entry name" value="PAS_3"/>
    <property type="match status" value="1"/>
</dbReference>
<keyword evidence="5" id="KW-0418">Kinase</keyword>
<feature type="coiled-coil region" evidence="6">
    <location>
        <begin position="162"/>
        <end position="196"/>
    </location>
</feature>
<keyword evidence="3" id="KW-0597">Phosphoprotein</keyword>
<dbReference type="InterPro" id="IPR001610">
    <property type="entry name" value="PAC"/>
</dbReference>
<evidence type="ECO:0000256" key="5">
    <source>
        <dbReference type="ARBA" id="ARBA00022777"/>
    </source>
</evidence>
<dbReference type="EMBL" id="CP000828">
    <property type="protein sequence ID" value="ABW30830.1"/>
    <property type="molecule type" value="Genomic_DNA"/>
</dbReference>
<dbReference type="InterPro" id="IPR035965">
    <property type="entry name" value="PAS-like_dom_sf"/>
</dbReference>
<feature type="domain" description="PAC" evidence="7">
    <location>
        <begin position="98"/>
        <end position="150"/>
    </location>
</feature>
<dbReference type="PROSITE" id="PS50113">
    <property type="entry name" value="PAC"/>
    <property type="match status" value="1"/>
</dbReference>
<evidence type="ECO:0000313" key="9">
    <source>
        <dbReference type="Proteomes" id="UP000000268"/>
    </source>
</evidence>
<proteinExistence type="predicted"/>
<dbReference type="AlphaFoldDB" id="B0C1J6"/>
<comment type="catalytic activity">
    <reaction evidence="1">
        <text>ATP + protein L-histidine = ADP + protein N-phospho-L-histidine.</text>
        <dbReference type="EC" id="2.7.13.3"/>
    </reaction>
</comment>
<dbReference type="EC" id="2.7.13.3" evidence="2"/>
<dbReference type="Gene3D" id="3.30.450.20">
    <property type="entry name" value="PAS domain"/>
    <property type="match status" value="1"/>
</dbReference>
<reference evidence="8 9" key="1">
    <citation type="journal article" date="2008" name="Proc. Natl. Acad. Sci. U.S.A.">
        <title>Niche adaptation and genome expansion in the chlorophyll d-producing cyanobacterium Acaryochloris marina.</title>
        <authorList>
            <person name="Swingley W.D."/>
            <person name="Chen M."/>
            <person name="Cheung P.C."/>
            <person name="Conrad A.L."/>
            <person name="Dejesa L.C."/>
            <person name="Hao J."/>
            <person name="Honchak B.M."/>
            <person name="Karbach L.E."/>
            <person name="Kurdoglu A."/>
            <person name="Lahiri S."/>
            <person name="Mastrian S.D."/>
            <person name="Miyashita H."/>
            <person name="Page L."/>
            <person name="Ramakrishna P."/>
            <person name="Satoh S."/>
            <person name="Sattley W.M."/>
            <person name="Shimada Y."/>
            <person name="Taylor H.L."/>
            <person name="Tomo T."/>
            <person name="Tsuchiya T."/>
            <person name="Wang Z.T."/>
            <person name="Raymond J."/>
            <person name="Mimuro M."/>
            <person name="Blankenship R.E."/>
            <person name="Touchman J.W."/>
        </authorList>
    </citation>
    <scope>NUCLEOTIDE SEQUENCE [LARGE SCALE GENOMIC DNA]</scope>
    <source>
        <strain evidence="9">MBIC 11017</strain>
    </source>
</reference>
<dbReference type="InterPro" id="IPR052162">
    <property type="entry name" value="Sensor_kinase/Photoreceptor"/>
</dbReference>
<dbReference type="NCBIfam" id="TIGR00229">
    <property type="entry name" value="sensory_box"/>
    <property type="match status" value="1"/>
</dbReference>
<dbReference type="PANTHER" id="PTHR43304">
    <property type="entry name" value="PHYTOCHROME-LIKE PROTEIN CPH1"/>
    <property type="match status" value="1"/>
</dbReference>
<dbReference type="eggNOG" id="COG2202">
    <property type="taxonomic scope" value="Bacteria"/>
</dbReference>
<dbReference type="Proteomes" id="UP000000268">
    <property type="component" value="Chromosome"/>
</dbReference>